<organism evidence="1 2">
    <name type="scientific">Candidatus Schekmanbacteria bacterium RBG_16_38_10</name>
    <dbReference type="NCBI Taxonomy" id="1817879"/>
    <lineage>
        <taxon>Bacteria</taxon>
        <taxon>Candidatus Schekmaniibacteriota</taxon>
    </lineage>
</organism>
<dbReference type="SUPFAM" id="SSF88713">
    <property type="entry name" value="Glycoside hydrolase/deacetylase"/>
    <property type="match status" value="1"/>
</dbReference>
<dbReference type="InterPro" id="IPR011330">
    <property type="entry name" value="Glyco_hydro/deAcase_b/a-brl"/>
</dbReference>
<name>A0A1F7S1T4_9BACT</name>
<evidence type="ECO:0008006" key="3">
    <source>
        <dbReference type="Google" id="ProtNLM"/>
    </source>
</evidence>
<comment type="caution">
    <text evidence="1">The sequence shown here is derived from an EMBL/GenBank/DDBJ whole genome shotgun (WGS) entry which is preliminary data.</text>
</comment>
<proteinExistence type="predicted"/>
<dbReference type="GO" id="GO:0005975">
    <property type="term" value="P:carbohydrate metabolic process"/>
    <property type="evidence" value="ECO:0007669"/>
    <property type="project" value="InterPro"/>
</dbReference>
<dbReference type="Proteomes" id="UP000178797">
    <property type="component" value="Unassembled WGS sequence"/>
</dbReference>
<dbReference type="AlphaFoldDB" id="A0A1F7S1T4"/>
<reference evidence="1 2" key="1">
    <citation type="journal article" date="2016" name="Nat. Commun.">
        <title>Thousands of microbial genomes shed light on interconnected biogeochemical processes in an aquifer system.</title>
        <authorList>
            <person name="Anantharaman K."/>
            <person name="Brown C.T."/>
            <person name="Hug L.A."/>
            <person name="Sharon I."/>
            <person name="Castelle C.J."/>
            <person name="Probst A.J."/>
            <person name="Thomas B.C."/>
            <person name="Singh A."/>
            <person name="Wilkins M.J."/>
            <person name="Karaoz U."/>
            <person name="Brodie E.L."/>
            <person name="Williams K.H."/>
            <person name="Hubbard S.S."/>
            <person name="Banfield J.F."/>
        </authorList>
    </citation>
    <scope>NUCLEOTIDE SEQUENCE [LARGE SCALE GENOMIC DNA]</scope>
</reference>
<protein>
    <recommendedName>
        <fullName evidence="3">NodB homology domain-containing protein</fullName>
    </recommendedName>
</protein>
<dbReference type="Gene3D" id="3.20.20.370">
    <property type="entry name" value="Glycoside hydrolase/deacetylase"/>
    <property type="match status" value="1"/>
</dbReference>
<dbReference type="EMBL" id="MGDE01000012">
    <property type="protein sequence ID" value="OGL47793.1"/>
    <property type="molecule type" value="Genomic_DNA"/>
</dbReference>
<evidence type="ECO:0000313" key="1">
    <source>
        <dbReference type="EMBL" id="OGL47793.1"/>
    </source>
</evidence>
<accession>A0A1F7S1T4</accession>
<gene>
    <name evidence="1" type="ORF">A2W05_11355</name>
</gene>
<sequence length="314" mass="36979">MLQIALRRRRAFIKRALYRNIWPVDESAGKKPDGWAGWPDQKQFALVLMHDVDTERGHSKCRELIKLEEEMGFRSLFNFVPERYHVSPDLRHDLVKMGFEVGVHGLKHDGKLFLSKKKFHQQAIRINQYLKEWRSVGFVSPSMHRNLDWIHELNIEYDASTFDTDPFEPQAEGMATIFPFTVLGNNGQRGYIELPYTLPQDFTLFVIMKEKNIDIWKKKLDWIAEKGGMALVITHPDYMNFNKSRCGMEEYPVTYYEELLDYINSKYAGKYWNPRPKEIARFWKDKMDGNGCGRQFGNCEITKSSNEYCEVTHD</sequence>
<evidence type="ECO:0000313" key="2">
    <source>
        <dbReference type="Proteomes" id="UP000178797"/>
    </source>
</evidence>